<feature type="domain" description="Lumazine-binding" evidence="11">
    <location>
        <begin position="1"/>
        <end position="97"/>
    </location>
</feature>
<evidence type="ECO:0000256" key="2">
    <source>
        <dbReference type="ARBA" id="ARBA00002803"/>
    </source>
</evidence>
<dbReference type="FunFam" id="2.40.30.20:FF:000003">
    <property type="entry name" value="Riboflavin synthase, alpha subunit"/>
    <property type="match status" value="1"/>
</dbReference>
<keyword evidence="7" id="KW-0808">Transferase</keyword>
<dbReference type="InterPro" id="IPR001783">
    <property type="entry name" value="Lumazine-bd"/>
</dbReference>
<evidence type="ECO:0000256" key="6">
    <source>
        <dbReference type="ARBA" id="ARBA00022619"/>
    </source>
</evidence>
<evidence type="ECO:0000256" key="10">
    <source>
        <dbReference type="PROSITE-ProRule" id="PRU00524"/>
    </source>
</evidence>
<evidence type="ECO:0000256" key="7">
    <source>
        <dbReference type="ARBA" id="ARBA00022679"/>
    </source>
</evidence>
<evidence type="ECO:0000256" key="9">
    <source>
        <dbReference type="NCBIfam" id="TIGR00187"/>
    </source>
</evidence>
<evidence type="ECO:0000313" key="13">
    <source>
        <dbReference type="Proteomes" id="UP000316199"/>
    </source>
</evidence>
<organism evidence="12 13">
    <name type="scientific">OM182 bacterium</name>
    <dbReference type="NCBI Taxonomy" id="2510334"/>
    <lineage>
        <taxon>Bacteria</taxon>
        <taxon>Pseudomonadati</taxon>
        <taxon>Pseudomonadota</taxon>
        <taxon>Gammaproteobacteria</taxon>
        <taxon>OMG group</taxon>
        <taxon>OM182 clade</taxon>
    </lineage>
</organism>
<evidence type="ECO:0000256" key="5">
    <source>
        <dbReference type="ARBA" id="ARBA00013950"/>
    </source>
</evidence>
<evidence type="ECO:0000259" key="11">
    <source>
        <dbReference type="PROSITE" id="PS51177"/>
    </source>
</evidence>
<reference evidence="12 13" key="1">
    <citation type="submission" date="2019-02" db="EMBL/GenBank/DDBJ databases">
        <title>Prokaryotic population dynamics and viral predation in marine succession experiment using metagenomics: the confinement effect.</title>
        <authorList>
            <person name="Haro-Moreno J.M."/>
            <person name="Rodriguez-Valera F."/>
            <person name="Lopez-Perez M."/>
        </authorList>
    </citation>
    <scope>NUCLEOTIDE SEQUENCE [LARGE SCALE GENOMIC DNA]</scope>
    <source>
        <strain evidence="12">MED-G157</strain>
    </source>
</reference>
<proteinExistence type="predicted"/>
<comment type="function">
    <text evidence="2">Catalyzes the dismutation of two molecules of 6,7-dimethyl-8-ribityllumazine, resulting in the formation of riboflavin and 5-amino-6-(D-ribitylamino)uracil.</text>
</comment>
<dbReference type="NCBIfam" id="NF009566">
    <property type="entry name" value="PRK13020.1"/>
    <property type="match status" value="1"/>
</dbReference>
<dbReference type="GO" id="GO:0009231">
    <property type="term" value="P:riboflavin biosynthetic process"/>
    <property type="evidence" value="ECO:0007669"/>
    <property type="project" value="UniProtKB-KW"/>
</dbReference>
<comment type="pathway">
    <text evidence="3">Cofactor biosynthesis; riboflavin biosynthesis; riboflavin from 2-hydroxy-3-oxobutyl phosphate and 5-amino-6-(D-ribitylamino)uracil: step 2/2.</text>
</comment>
<keyword evidence="8" id="KW-0677">Repeat</keyword>
<evidence type="ECO:0000256" key="1">
    <source>
        <dbReference type="ARBA" id="ARBA00000968"/>
    </source>
</evidence>
<dbReference type="Proteomes" id="UP000316199">
    <property type="component" value="Unassembled WGS sequence"/>
</dbReference>
<comment type="catalytic activity">
    <reaction evidence="1">
        <text>2 6,7-dimethyl-8-(1-D-ribityl)lumazine + H(+) = 5-amino-6-(D-ribitylamino)uracil + riboflavin</text>
        <dbReference type="Rhea" id="RHEA:20772"/>
        <dbReference type="ChEBI" id="CHEBI:15378"/>
        <dbReference type="ChEBI" id="CHEBI:15934"/>
        <dbReference type="ChEBI" id="CHEBI:57986"/>
        <dbReference type="ChEBI" id="CHEBI:58201"/>
        <dbReference type="EC" id="2.5.1.9"/>
    </reaction>
</comment>
<protein>
    <recommendedName>
        <fullName evidence="5 9">Riboflavin synthase</fullName>
        <ecNumber evidence="4 9">2.5.1.9</ecNumber>
    </recommendedName>
</protein>
<dbReference type="PROSITE" id="PS51177">
    <property type="entry name" value="LUMAZINE_BIND"/>
    <property type="match status" value="2"/>
</dbReference>
<dbReference type="NCBIfam" id="NF006767">
    <property type="entry name" value="PRK09289.1"/>
    <property type="match status" value="1"/>
</dbReference>
<dbReference type="GO" id="GO:0004746">
    <property type="term" value="F:riboflavin synthase activity"/>
    <property type="evidence" value="ECO:0007669"/>
    <property type="project" value="UniProtKB-UniRule"/>
</dbReference>
<dbReference type="Pfam" id="PF00677">
    <property type="entry name" value="Lum_binding"/>
    <property type="match status" value="2"/>
</dbReference>
<dbReference type="AlphaFoldDB" id="A0A520RWY4"/>
<dbReference type="InterPro" id="IPR026017">
    <property type="entry name" value="Lumazine-bd_dom"/>
</dbReference>
<dbReference type="InterPro" id="IPR017938">
    <property type="entry name" value="Riboflavin_synthase-like_b-brl"/>
</dbReference>
<feature type="repeat" description="Lumazine-binding" evidence="10">
    <location>
        <begin position="1"/>
        <end position="97"/>
    </location>
</feature>
<dbReference type="NCBIfam" id="TIGR00187">
    <property type="entry name" value="ribE"/>
    <property type="match status" value="1"/>
</dbReference>
<name>A0A520RWY4_9GAMM</name>
<gene>
    <name evidence="12" type="ORF">EVA68_08525</name>
</gene>
<dbReference type="Gene3D" id="2.40.30.20">
    <property type="match status" value="2"/>
</dbReference>
<dbReference type="CDD" id="cd00402">
    <property type="entry name" value="Riboflavin_synthase_like"/>
    <property type="match status" value="1"/>
</dbReference>
<dbReference type="PIRSF" id="PIRSF000498">
    <property type="entry name" value="Riboflavin_syn_A"/>
    <property type="match status" value="1"/>
</dbReference>
<evidence type="ECO:0000256" key="3">
    <source>
        <dbReference type="ARBA" id="ARBA00004887"/>
    </source>
</evidence>
<sequence length="206" mass="22597">MFTGIVQAMLPIKSLSQEDGLSRFSIQFTDQLSLALEKGASIAVNGVCLSVTDLCQNVISFDAVRETLELSNLKSIQVGTMVNLERSIKYDSEVGGHAVSGHIMGTARVQSVEKDSNNCRISFLVPQDWLRYLFNKGFIAINGASLTIASVNHQSKQVAINFIPETLRSTNFELVCVGDEVNIEIDAQTQTIVDTVERVLAEKSKR</sequence>
<comment type="caution">
    <text evidence="12">The sequence shown here is derived from an EMBL/GenBank/DDBJ whole genome shotgun (WGS) entry which is preliminary data.</text>
</comment>
<dbReference type="InterPro" id="IPR023366">
    <property type="entry name" value="ATP_synth_asu-like_sf"/>
</dbReference>
<evidence type="ECO:0000256" key="4">
    <source>
        <dbReference type="ARBA" id="ARBA00012827"/>
    </source>
</evidence>
<dbReference type="PANTHER" id="PTHR21098">
    <property type="entry name" value="RIBOFLAVIN SYNTHASE ALPHA CHAIN"/>
    <property type="match status" value="1"/>
</dbReference>
<dbReference type="EMBL" id="SHAG01000065">
    <property type="protein sequence ID" value="RZO74708.1"/>
    <property type="molecule type" value="Genomic_DNA"/>
</dbReference>
<accession>A0A520RWY4</accession>
<dbReference type="PANTHER" id="PTHR21098:SF0">
    <property type="entry name" value="RIBOFLAVIN SYNTHASE"/>
    <property type="match status" value="1"/>
</dbReference>
<dbReference type="EC" id="2.5.1.9" evidence="4 9"/>
<feature type="domain" description="Lumazine-binding" evidence="11">
    <location>
        <begin position="98"/>
        <end position="196"/>
    </location>
</feature>
<feature type="repeat" description="Lumazine-binding" evidence="10">
    <location>
        <begin position="98"/>
        <end position="196"/>
    </location>
</feature>
<evidence type="ECO:0000256" key="8">
    <source>
        <dbReference type="ARBA" id="ARBA00022737"/>
    </source>
</evidence>
<dbReference type="SUPFAM" id="SSF63380">
    <property type="entry name" value="Riboflavin synthase domain-like"/>
    <property type="match status" value="2"/>
</dbReference>
<evidence type="ECO:0000313" key="12">
    <source>
        <dbReference type="EMBL" id="RZO74708.1"/>
    </source>
</evidence>
<keyword evidence="6" id="KW-0686">Riboflavin biosynthesis</keyword>